<dbReference type="EMBL" id="KV875099">
    <property type="protein sequence ID" value="OIW27307.1"/>
    <property type="molecule type" value="Genomic_DNA"/>
</dbReference>
<feature type="region of interest" description="Disordered" evidence="1">
    <location>
        <begin position="69"/>
        <end position="95"/>
    </location>
</feature>
<feature type="compositionally biased region" description="Acidic residues" evidence="1">
    <location>
        <begin position="180"/>
        <end position="202"/>
    </location>
</feature>
<name>A0A1J7IJ47_9PEZI</name>
<dbReference type="AlphaFoldDB" id="A0A1J7IJ47"/>
<feature type="compositionally biased region" description="Basic and acidic residues" evidence="1">
    <location>
        <begin position="151"/>
        <end position="165"/>
    </location>
</feature>
<accession>A0A1J7IJ47</accession>
<dbReference type="InParanoid" id="A0A1J7IJ47"/>
<proteinExistence type="predicted"/>
<feature type="region of interest" description="Disordered" evidence="1">
    <location>
        <begin position="151"/>
        <end position="202"/>
    </location>
</feature>
<protein>
    <submittedName>
        <fullName evidence="2">Uncharacterized protein</fullName>
    </submittedName>
</protein>
<evidence type="ECO:0000256" key="1">
    <source>
        <dbReference type="SAM" id="MobiDB-lite"/>
    </source>
</evidence>
<sequence length="230" mass="26145">MKKLDIQVLTTAMKPRQHSTGWTWRITSMIFRGTFLRQDALWKLDEDEDSHLATVAGAMSLVGNDFGLNQPHLPTAANPPARTPPARPPPRKDEERRMLAAWPVAAREQEEDRRLEGEIGEFKAALTSLAQGVNKIDEDREDMDRLFGEVKEEEGKEKEKKGEEKMVEEEREVQEKEGEEKQEEEMGGEIDPDTAFLAEDDADQDRSTYVEYSLGGVIHVIVESKKTMYG</sequence>
<evidence type="ECO:0000313" key="3">
    <source>
        <dbReference type="Proteomes" id="UP000182658"/>
    </source>
</evidence>
<dbReference type="Proteomes" id="UP000182658">
    <property type="component" value="Unassembled WGS sequence"/>
</dbReference>
<reference evidence="2 3" key="1">
    <citation type="submission" date="2016-10" db="EMBL/GenBank/DDBJ databases">
        <title>Draft genome sequence of Coniochaeta ligniaria NRRL30616, a lignocellulolytic fungus for bioabatement of inhibitors in plant biomass hydrolysates.</title>
        <authorList>
            <consortium name="DOE Joint Genome Institute"/>
            <person name="Jimenez D.J."/>
            <person name="Hector R.E."/>
            <person name="Riley R."/>
            <person name="Sun H."/>
            <person name="Grigoriev I.V."/>
            <person name="Van Elsas J.D."/>
            <person name="Nichols N.N."/>
        </authorList>
    </citation>
    <scope>NUCLEOTIDE SEQUENCE [LARGE SCALE GENOMIC DNA]</scope>
    <source>
        <strain evidence="2 3">NRRL 30616</strain>
    </source>
</reference>
<gene>
    <name evidence="2" type="ORF">CONLIGDRAFT_422664</name>
</gene>
<keyword evidence="3" id="KW-1185">Reference proteome</keyword>
<organism evidence="2 3">
    <name type="scientific">Coniochaeta ligniaria NRRL 30616</name>
    <dbReference type="NCBI Taxonomy" id="1408157"/>
    <lineage>
        <taxon>Eukaryota</taxon>
        <taxon>Fungi</taxon>
        <taxon>Dikarya</taxon>
        <taxon>Ascomycota</taxon>
        <taxon>Pezizomycotina</taxon>
        <taxon>Sordariomycetes</taxon>
        <taxon>Sordariomycetidae</taxon>
        <taxon>Coniochaetales</taxon>
        <taxon>Coniochaetaceae</taxon>
        <taxon>Coniochaeta</taxon>
    </lineage>
</organism>
<evidence type="ECO:0000313" key="2">
    <source>
        <dbReference type="EMBL" id="OIW27307.1"/>
    </source>
</evidence>